<keyword evidence="3" id="KW-0597">Phosphoprotein</keyword>
<dbReference type="PANTHER" id="PTHR45138">
    <property type="entry name" value="REGULATORY COMPONENTS OF SENSORY TRANSDUCTION SYSTEM"/>
    <property type="match status" value="1"/>
</dbReference>
<feature type="compositionally biased region" description="Basic and acidic residues" evidence="4">
    <location>
        <begin position="283"/>
        <end position="295"/>
    </location>
</feature>
<dbReference type="PROSITE" id="PS50887">
    <property type="entry name" value="GGDEF"/>
    <property type="match status" value="1"/>
</dbReference>
<dbReference type="CDD" id="cd00156">
    <property type="entry name" value="REC"/>
    <property type="match status" value="1"/>
</dbReference>
<dbReference type="InterPro" id="IPR000160">
    <property type="entry name" value="GGDEF_dom"/>
</dbReference>
<dbReference type="GO" id="GO:0000160">
    <property type="term" value="P:phosphorelay signal transduction system"/>
    <property type="evidence" value="ECO:0007669"/>
    <property type="project" value="InterPro"/>
</dbReference>
<dbReference type="PROSITE" id="PS50110">
    <property type="entry name" value="RESPONSE_REGULATORY"/>
    <property type="match status" value="1"/>
</dbReference>
<dbReference type="Gene3D" id="3.30.70.270">
    <property type="match status" value="1"/>
</dbReference>
<dbReference type="PANTHER" id="PTHR45138:SF9">
    <property type="entry name" value="DIGUANYLATE CYCLASE DGCM-RELATED"/>
    <property type="match status" value="1"/>
</dbReference>
<dbReference type="NCBIfam" id="TIGR00254">
    <property type="entry name" value="GGDEF"/>
    <property type="match status" value="1"/>
</dbReference>
<evidence type="ECO:0000256" key="1">
    <source>
        <dbReference type="ARBA" id="ARBA00012528"/>
    </source>
</evidence>
<keyword evidence="8" id="KW-1185">Reference proteome</keyword>
<dbReference type="SUPFAM" id="SSF55073">
    <property type="entry name" value="Nucleotide cyclase"/>
    <property type="match status" value="1"/>
</dbReference>
<dbReference type="Gene3D" id="3.40.50.2300">
    <property type="match status" value="1"/>
</dbReference>
<dbReference type="RefSeq" id="WP_183411007.1">
    <property type="nucleotide sequence ID" value="NZ_JACHWY010000003.1"/>
</dbReference>
<dbReference type="Pfam" id="PF00072">
    <property type="entry name" value="Response_reg"/>
    <property type="match status" value="1"/>
</dbReference>
<proteinExistence type="predicted"/>
<evidence type="ECO:0000256" key="4">
    <source>
        <dbReference type="SAM" id="MobiDB-lite"/>
    </source>
</evidence>
<evidence type="ECO:0000259" key="6">
    <source>
        <dbReference type="PROSITE" id="PS50887"/>
    </source>
</evidence>
<feature type="modified residue" description="4-aspartylphosphate" evidence="3">
    <location>
        <position position="58"/>
    </location>
</feature>
<feature type="region of interest" description="Disordered" evidence="4">
    <location>
        <begin position="283"/>
        <end position="305"/>
    </location>
</feature>
<dbReference type="InterPro" id="IPR029787">
    <property type="entry name" value="Nucleotide_cyclase"/>
</dbReference>
<dbReference type="InterPro" id="IPR043128">
    <property type="entry name" value="Rev_trsase/Diguanyl_cyclase"/>
</dbReference>
<dbReference type="InterPro" id="IPR050469">
    <property type="entry name" value="Diguanylate_Cyclase"/>
</dbReference>
<organism evidence="7 8">
    <name type="scientific">Litorivivens lipolytica</name>
    <dbReference type="NCBI Taxonomy" id="1524264"/>
    <lineage>
        <taxon>Bacteria</taxon>
        <taxon>Pseudomonadati</taxon>
        <taxon>Pseudomonadota</taxon>
        <taxon>Gammaproteobacteria</taxon>
        <taxon>Litorivivens</taxon>
    </lineage>
</organism>
<dbReference type="Pfam" id="PF00990">
    <property type="entry name" value="GGDEF"/>
    <property type="match status" value="1"/>
</dbReference>
<accession>A0A7W4W6Z7</accession>
<dbReference type="CDD" id="cd01949">
    <property type="entry name" value="GGDEF"/>
    <property type="match status" value="1"/>
</dbReference>
<dbReference type="EC" id="2.7.7.65" evidence="1"/>
<dbReference type="Proteomes" id="UP000537130">
    <property type="component" value="Unassembled WGS sequence"/>
</dbReference>
<dbReference type="InterPro" id="IPR011006">
    <property type="entry name" value="CheY-like_superfamily"/>
</dbReference>
<dbReference type="AlphaFoldDB" id="A0A7W4W6Z7"/>
<evidence type="ECO:0000313" key="8">
    <source>
        <dbReference type="Proteomes" id="UP000537130"/>
    </source>
</evidence>
<comment type="catalytic activity">
    <reaction evidence="2">
        <text>2 GTP = 3',3'-c-di-GMP + 2 diphosphate</text>
        <dbReference type="Rhea" id="RHEA:24898"/>
        <dbReference type="ChEBI" id="CHEBI:33019"/>
        <dbReference type="ChEBI" id="CHEBI:37565"/>
        <dbReference type="ChEBI" id="CHEBI:58805"/>
        <dbReference type="EC" id="2.7.7.65"/>
    </reaction>
</comment>
<sequence length="305" mass="34089">MDQTSRNVLIIDDSYEDATLISRMLEKNPNVRYEIEIVNNYCDAALRLTTPFDICLLDQNLGGATGLDLLRTVEGTLLPGPVIMVTGSSSQWLDESALEAGVCDYLPKQELTPALLDRSIRYAMTKFSKDKELRRIASHDSLTDAFNRRYFSELCDRALDDFNVCGRVDNLSIVYIDIDNFKSINDTHGHQAGDLVLCIISKRIANRIRANEVLARIGGDEFAIYIPDSSKEQVEAEVTRLRNTIAEPIDIGDGKKLIVEASIGVSRYPDQGKSIEDLLKQADAEMYSDKEDHRAPPHPVRASAH</sequence>
<gene>
    <name evidence="7" type="ORF">FHR99_002482</name>
</gene>
<reference evidence="7 8" key="1">
    <citation type="submission" date="2020-08" db="EMBL/GenBank/DDBJ databases">
        <title>Genomic Encyclopedia of Type Strains, Phase III (KMG-III): the genomes of soil and plant-associated and newly described type strains.</title>
        <authorList>
            <person name="Whitman W."/>
        </authorList>
    </citation>
    <scope>NUCLEOTIDE SEQUENCE [LARGE SCALE GENOMIC DNA]</scope>
    <source>
        <strain evidence="7 8">CECT 8654</strain>
    </source>
</reference>
<dbReference type="SUPFAM" id="SSF52172">
    <property type="entry name" value="CheY-like"/>
    <property type="match status" value="1"/>
</dbReference>
<evidence type="ECO:0000313" key="7">
    <source>
        <dbReference type="EMBL" id="MBB3048208.1"/>
    </source>
</evidence>
<dbReference type="EMBL" id="JACHWY010000003">
    <property type="protein sequence ID" value="MBB3048208.1"/>
    <property type="molecule type" value="Genomic_DNA"/>
</dbReference>
<dbReference type="GO" id="GO:0052621">
    <property type="term" value="F:diguanylate cyclase activity"/>
    <property type="evidence" value="ECO:0007669"/>
    <property type="project" value="UniProtKB-EC"/>
</dbReference>
<feature type="domain" description="Response regulatory" evidence="5">
    <location>
        <begin position="7"/>
        <end position="123"/>
    </location>
</feature>
<name>A0A7W4W6Z7_9GAMM</name>
<dbReference type="SMART" id="SM00267">
    <property type="entry name" value="GGDEF"/>
    <property type="match status" value="1"/>
</dbReference>
<evidence type="ECO:0000259" key="5">
    <source>
        <dbReference type="PROSITE" id="PS50110"/>
    </source>
</evidence>
<evidence type="ECO:0000256" key="3">
    <source>
        <dbReference type="PROSITE-ProRule" id="PRU00169"/>
    </source>
</evidence>
<comment type="caution">
    <text evidence="7">The sequence shown here is derived from an EMBL/GenBank/DDBJ whole genome shotgun (WGS) entry which is preliminary data.</text>
</comment>
<protein>
    <recommendedName>
        <fullName evidence="1">diguanylate cyclase</fullName>
        <ecNumber evidence="1">2.7.7.65</ecNumber>
    </recommendedName>
</protein>
<dbReference type="InterPro" id="IPR001789">
    <property type="entry name" value="Sig_transdc_resp-reg_receiver"/>
</dbReference>
<dbReference type="SMART" id="SM00448">
    <property type="entry name" value="REC"/>
    <property type="match status" value="1"/>
</dbReference>
<evidence type="ECO:0000256" key="2">
    <source>
        <dbReference type="ARBA" id="ARBA00034247"/>
    </source>
</evidence>
<feature type="domain" description="GGDEF" evidence="6">
    <location>
        <begin position="169"/>
        <end position="302"/>
    </location>
</feature>